<protein>
    <submittedName>
        <fullName evidence="1">Uncharacterized protein</fullName>
    </submittedName>
</protein>
<evidence type="ECO:0000313" key="2">
    <source>
        <dbReference type="Proteomes" id="UP000192582"/>
    </source>
</evidence>
<evidence type="ECO:0000313" key="1">
    <source>
        <dbReference type="EMBL" id="SMB78512.1"/>
    </source>
</evidence>
<name>A0A1W1UBV7_9DEIO</name>
<accession>A0A1W1UBV7</accession>
<dbReference type="EMBL" id="FWWU01000002">
    <property type="protein sequence ID" value="SMB78512.1"/>
    <property type="molecule type" value="Genomic_DNA"/>
</dbReference>
<dbReference type="AlphaFoldDB" id="A0A1W1UBV7"/>
<organism evidence="1 2">
    <name type="scientific">Deinococcus hopiensis KR-140</name>
    <dbReference type="NCBI Taxonomy" id="695939"/>
    <lineage>
        <taxon>Bacteria</taxon>
        <taxon>Thermotogati</taxon>
        <taxon>Deinococcota</taxon>
        <taxon>Deinococci</taxon>
        <taxon>Deinococcales</taxon>
        <taxon>Deinococcaceae</taxon>
        <taxon>Deinococcus</taxon>
    </lineage>
</organism>
<gene>
    <name evidence="1" type="ORF">SAMN00790413_06688</name>
</gene>
<sequence>MRMCSTARAHAARPHLLELLTTRPRWTGEKLLTRLELQAPVLQELLSDLLAKGNIRLWFVPSISDAFYSFNAP</sequence>
<keyword evidence="2" id="KW-1185">Reference proteome</keyword>
<reference evidence="1 2" key="1">
    <citation type="submission" date="2017-04" db="EMBL/GenBank/DDBJ databases">
        <authorList>
            <person name="Afonso C.L."/>
            <person name="Miller P.J."/>
            <person name="Scott M.A."/>
            <person name="Spackman E."/>
            <person name="Goraichik I."/>
            <person name="Dimitrov K.M."/>
            <person name="Suarez D.L."/>
            <person name="Swayne D.E."/>
        </authorList>
    </citation>
    <scope>NUCLEOTIDE SEQUENCE [LARGE SCALE GENOMIC DNA]</scope>
    <source>
        <strain evidence="1 2">KR-140</strain>
    </source>
</reference>
<proteinExistence type="predicted"/>
<dbReference type="Proteomes" id="UP000192582">
    <property type="component" value="Unassembled WGS sequence"/>
</dbReference>